<evidence type="ECO:0000256" key="12">
    <source>
        <dbReference type="ARBA" id="ARBA00023170"/>
    </source>
</evidence>
<evidence type="ECO:0000313" key="18">
    <source>
        <dbReference type="EMBL" id="QPS11034.1"/>
    </source>
</evidence>
<evidence type="ECO:0000256" key="3">
    <source>
        <dbReference type="ARBA" id="ARBA00022448"/>
    </source>
</evidence>
<dbReference type="GO" id="GO:0015344">
    <property type="term" value="F:siderophore uptake transmembrane transporter activity"/>
    <property type="evidence" value="ECO:0007669"/>
    <property type="project" value="TreeGrafter"/>
</dbReference>
<dbReference type="InterPro" id="IPR039426">
    <property type="entry name" value="TonB-dep_rcpt-like"/>
</dbReference>
<dbReference type="SUPFAM" id="SSF56935">
    <property type="entry name" value="Porins"/>
    <property type="match status" value="1"/>
</dbReference>
<reference evidence="18 19" key="1">
    <citation type="submission" date="2020-12" db="EMBL/GenBank/DDBJ databases">
        <title>FDA dAtabase for Regulatory Grade micrObial Sequences (FDA-ARGOS): Supporting development and validation of Infectious Disease Dx tests.</title>
        <authorList>
            <person name="Sproer C."/>
            <person name="Gronow S."/>
            <person name="Severitt S."/>
            <person name="Schroder I."/>
            <person name="Tallon L."/>
            <person name="Sadzewicz L."/>
            <person name="Zhao X."/>
            <person name="Boylan J."/>
            <person name="Ott S."/>
            <person name="Bowen H."/>
            <person name="Vavikolanu K."/>
            <person name="Mehta A."/>
            <person name="Aluvathingal J."/>
            <person name="Nadendla S."/>
            <person name="Lowell S."/>
            <person name="Myers T."/>
            <person name="Yan Y."/>
            <person name="Sichtig H."/>
        </authorList>
    </citation>
    <scope>NUCLEOTIDE SEQUENCE [LARGE SCALE GENOMIC DNA]</scope>
    <source>
        <strain evidence="18 19">FDAARGOS_909</strain>
    </source>
</reference>
<dbReference type="FunFam" id="2.170.130.10:FF:000001">
    <property type="entry name" value="Catecholate siderophore TonB-dependent receptor"/>
    <property type="match status" value="1"/>
</dbReference>
<evidence type="ECO:0000256" key="5">
    <source>
        <dbReference type="ARBA" id="ARBA00022496"/>
    </source>
</evidence>
<dbReference type="Proteomes" id="UP000594778">
    <property type="component" value="Chromosome"/>
</dbReference>
<evidence type="ECO:0000256" key="10">
    <source>
        <dbReference type="ARBA" id="ARBA00023077"/>
    </source>
</evidence>
<keyword evidence="10 15" id="KW-0798">TonB box</keyword>
<dbReference type="GO" id="GO:0009279">
    <property type="term" value="C:cell outer membrane"/>
    <property type="evidence" value="ECO:0007669"/>
    <property type="project" value="UniProtKB-SubCell"/>
</dbReference>
<keyword evidence="5" id="KW-0410">Iron transport</keyword>
<proteinExistence type="inferred from homology"/>
<keyword evidence="9" id="KW-0406">Ion transport</keyword>
<keyword evidence="6 14" id="KW-0812">Transmembrane</keyword>
<dbReference type="InterPro" id="IPR036942">
    <property type="entry name" value="Beta-barrel_TonB_sf"/>
</dbReference>
<dbReference type="Gene3D" id="2.40.170.20">
    <property type="entry name" value="TonB-dependent receptor, beta-barrel domain"/>
    <property type="match status" value="1"/>
</dbReference>
<evidence type="ECO:0000256" key="14">
    <source>
        <dbReference type="PROSITE-ProRule" id="PRU01360"/>
    </source>
</evidence>
<dbReference type="PANTHER" id="PTHR32552">
    <property type="entry name" value="FERRICHROME IRON RECEPTOR-RELATED"/>
    <property type="match status" value="1"/>
</dbReference>
<dbReference type="EMBL" id="CP065668">
    <property type="protein sequence ID" value="QPS11034.1"/>
    <property type="molecule type" value="Genomic_DNA"/>
</dbReference>
<keyword evidence="11 14" id="KW-0472">Membrane</keyword>
<evidence type="ECO:0000256" key="4">
    <source>
        <dbReference type="ARBA" id="ARBA00022452"/>
    </source>
</evidence>
<keyword evidence="8" id="KW-0408">Iron</keyword>
<dbReference type="GO" id="GO:0015891">
    <property type="term" value="P:siderophore transport"/>
    <property type="evidence" value="ECO:0007669"/>
    <property type="project" value="InterPro"/>
</dbReference>
<dbReference type="PANTHER" id="PTHR32552:SF68">
    <property type="entry name" value="FERRICHROME OUTER MEMBRANE TRANSPORTER_PHAGE RECEPTOR"/>
    <property type="match status" value="1"/>
</dbReference>
<keyword evidence="3 14" id="KW-0813">Transport</keyword>
<evidence type="ECO:0000256" key="16">
    <source>
        <dbReference type="SAM" id="SignalP"/>
    </source>
</evidence>
<dbReference type="RefSeq" id="WP_183017425.1">
    <property type="nucleotide sequence ID" value="NZ_CP065668.1"/>
</dbReference>
<dbReference type="NCBIfam" id="TIGR01783">
    <property type="entry name" value="TonB-siderophor"/>
    <property type="match status" value="1"/>
</dbReference>
<dbReference type="InterPro" id="IPR010105">
    <property type="entry name" value="TonB_sidphr_rcpt"/>
</dbReference>
<organism evidence="18 19">
    <name type="scientific">Delftia acidovorans</name>
    <name type="common">Pseudomonas acidovorans</name>
    <name type="synonym">Comamonas acidovorans</name>
    <dbReference type="NCBI Taxonomy" id="80866"/>
    <lineage>
        <taxon>Bacteria</taxon>
        <taxon>Pseudomonadati</taxon>
        <taxon>Pseudomonadota</taxon>
        <taxon>Betaproteobacteria</taxon>
        <taxon>Burkholderiales</taxon>
        <taxon>Comamonadaceae</taxon>
        <taxon>Delftia</taxon>
    </lineage>
</organism>
<dbReference type="Gene3D" id="3.55.50.30">
    <property type="match status" value="1"/>
</dbReference>
<evidence type="ECO:0000256" key="9">
    <source>
        <dbReference type="ARBA" id="ARBA00023065"/>
    </source>
</evidence>
<evidence type="ECO:0000256" key="6">
    <source>
        <dbReference type="ARBA" id="ARBA00022692"/>
    </source>
</evidence>
<feature type="signal peptide" evidence="16">
    <location>
        <begin position="1"/>
        <end position="28"/>
    </location>
</feature>
<keyword evidence="12 18" id="KW-0675">Receptor</keyword>
<feature type="chain" id="PRO_5032751590" evidence="16">
    <location>
        <begin position="29"/>
        <end position="826"/>
    </location>
</feature>
<name>A0A7T2S8U1_DELAC</name>
<accession>A0A7T2S8U1</accession>
<evidence type="ECO:0000256" key="13">
    <source>
        <dbReference type="ARBA" id="ARBA00023237"/>
    </source>
</evidence>
<comment type="similarity">
    <text evidence="2 14 15">Belongs to the TonB-dependent receptor family.</text>
</comment>
<evidence type="ECO:0000313" key="19">
    <source>
        <dbReference type="Proteomes" id="UP000594778"/>
    </source>
</evidence>
<feature type="domain" description="Secretin/TonB short N-terminal" evidence="17">
    <location>
        <begin position="68"/>
        <end position="119"/>
    </location>
</feature>
<dbReference type="FunFam" id="2.40.170.20:FF:000005">
    <property type="entry name" value="TonB-dependent siderophore receptor"/>
    <property type="match status" value="1"/>
</dbReference>
<keyword evidence="13 14" id="KW-0998">Cell outer membrane</keyword>
<dbReference type="AlphaFoldDB" id="A0A7T2S8U1"/>
<evidence type="ECO:0000259" key="17">
    <source>
        <dbReference type="SMART" id="SM00965"/>
    </source>
</evidence>
<gene>
    <name evidence="18" type="ORF">I6G66_13990</name>
</gene>
<comment type="subcellular location">
    <subcellularLocation>
        <location evidence="1 14">Cell outer membrane</location>
        <topology evidence="1 14">Multi-pass membrane protein</topology>
    </subcellularLocation>
</comment>
<dbReference type="InterPro" id="IPR011662">
    <property type="entry name" value="Secretin/TonB_short_N"/>
</dbReference>
<dbReference type="InterPro" id="IPR037066">
    <property type="entry name" value="Plug_dom_sf"/>
</dbReference>
<sequence>MTHPPSSHLAAALLLGMACAGGAATANAAPAVSEGIAPAAAAASERSYQVPAGPLDEALAGFAAQAGVSVVMAPDLVRGLRSAGLQGRHGVAEGFARLLAGSSLQAVASGAGSYVLGQVPELRPAAVPGTAMLGEVRVTASAETEQALGPAGGHVARRSSTGSKTDALLVELPQSVSVITRERMDDLGVQHMGESMRYLANVRPDSGGAQNAATNVYIRGFQSADFYVDGLRYRPLGFFGMMAEEPYGFERVEVFKGPVSGLYGQSNPGGIVNMVSKRPTEVARGDVEFSTGTGGRAQVAADVSGPVNADKTLLYRFVALGRQADAYMDHQQDDRVYLAPSLSWKPDARTRLDLRAVYQKNWALATTNVPWAAVNGSSPHGRMPMDRFLGEPGFDREFQEQKSLAYDFSHDFGSGWSVRQNLRYADFNNRENYLARASGLVNGTQLMRNYQLRHAHGSVLSLDTHLLGQVRTGALRHEVLAGIDYNRNRTVRDEKWGVGPVLGNVFDPRYGQSVDTSVHTSWVNDGNGTRQLGTYVQDRIHWDRWVFTAGLRHDRVSTEVTDLWTGTVSSDRDWSATTGRAGVNYVFDNGLAPYAGYAQSFTPVSGATSPARGSRPFEPETGRQFEVGVKYQPEGRQSFVSLALFDLRRQNVATTDPQDDRYSVQTGETRSRGLELEASLQLQRNLRLIGAYSYNDIQVTRDNASTDGYTVLGKGVFKAPAHMASLWLDQAFTQGALQGLNVGMGVRYTGSAWGDALNTFKVPGYTLLDLALRYDLAQASPAWRGWSASLHVRNLTDRYYVASCFFALACNMGEGRTAVAKLNYQW</sequence>
<protein>
    <submittedName>
        <fullName evidence="18">TonB-dependent siderophore receptor</fullName>
    </submittedName>
</protein>
<dbReference type="SMART" id="SM00965">
    <property type="entry name" value="STN"/>
    <property type="match status" value="1"/>
</dbReference>
<dbReference type="Pfam" id="PF07715">
    <property type="entry name" value="Plug"/>
    <property type="match status" value="1"/>
</dbReference>
<dbReference type="Pfam" id="PF07660">
    <property type="entry name" value="STN"/>
    <property type="match status" value="1"/>
</dbReference>
<evidence type="ECO:0000256" key="8">
    <source>
        <dbReference type="ARBA" id="ARBA00023004"/>
    </source>
</evidence>
<evidence type="ECO:0000256" key="1">
    <source>
        <dbReference type="ARBA" id="ARBA00004571"/>
    </source>
</evidence>
<evidence type="ECO:0000256" key="7">
    <source>
        <dbReference type="ARBA" id="ARBA00022729"/>
    </source>
</evidence>
<dbReference type="Gene3D" id="2.170.130.10">
    <property type="entry name" value="TonB-dependent receptor, plug domain"/>
    <property type="match status" value="1"/>
</dbReference>
<dbReference type="Pfam" id="PF00593">
    <property type="entry name" value="TonB_dep_Rec_b-barrel"/>
    <property type="match status" value="1"/>
</dbReference>
<dbReference type="InterPro" id="IPR012910">
    <property type="entry name" value="Plug_dom"/>
</dbReference>
<dbReference type="CDD" id="cd01347">
    <property type="entry name" value="ligand_gated_channel"/>
    <property type="match status" value="1"/>
</dbReference>
<dbReference type="GO" id="GO:0038023">
    <property type="term" value="F:signaling receptor activity"/>
    <property type="evidence" value="ECO:0007669"/>
    <property type="project" value="InterPro"/>
</dbReference>
<dbReference type="PROSITE" id="PS52016">
    <property type="entry name" value="TONB_DEPENDENT_REC_3"/>
    <property type="match status" value="1"/>
</dbReference>
<evidence type="ECO:0000256" key="2">
    <source>
        <dbReference type="ARBA" id="ARBA00009810"/>
    </source>
</evidence>
<evidence type="ECO:0000256" key="15">
    <source>
        <dbReference type="RuleBase" id="RU003357"/>
    </source>
</evidence>
<keyword evidence="7 16" id="KW-0732">Signal</keyword>
<dbReference type="InterPro" id="IPR000531">
    <property type="entry name" value="Beta-barrel_TonB"/>
</dbReference>
<keyword evidence="4 14" id="KW-1134">Transmembrane beta strand</keyword>
<evidence type="ECO:0000256" key="11">
    <source>
        <dbReference type="ARBA" id="ARBA00023136"/>
    </source>
</evidence>